<dbReference type="SUPFAM" id="SSF51126">
    <property type="entry name" value="Pectin lyase-like"/>
    <property type="match status" value="1"/>
</dbReference>
<feature type="chain" id="PRO_5014465551" evidence="1">
    <location>
        <begin position="21"/>
        <end position="442"/>
    </location>
</feature>
<evidence type="ECO:0000313" key="2">
    <source>
        <dbReference type="EMBL" id="AUS05498.1"/>
    </source>
</evidence>
<keyword evidence="3" id="KW-1185">Reference proteome</keyword>
<dbReference type="KEGG" id="taj:C1A40_08475"/>
<dbReference type="InterPro" id="IPR011050">
    <property type="entry name" value="Pectin_lyase_fold/virulence"/>
</dbReference>
<gene>
    <name evidence="2" type="ORF">C1A40_08475</name>
</gene>
<keyword evidence="1" id="KW-0732">Signal</keyword>
<protein>
    <submittedName>
        <fullName evidence="2">Uncharacterized protein</fullName>
    </submittedName>
</protein>
<evidence type="ECO:0000313" key="3">
    <source>
        <dbReference type="Proteomes" id="UP000236592"/>
    </source>
</evidence>
<sequence length="442" mass="48892">MNRKMLLFIFFTVLSYHSFAQPLQRRLPEDLYFFNPDEVAANTMHFPSHGNTKMLQGCIDGLSNSGGGVLIIEPGVYVLDQIHLKSNVHIKVASGVVFKSTATNALFRAGYVNNFQEVTNWSIQSLDGTAFTFDFSNYKPNGKIRAFQLGNTKNFKISDFKVLDNYTKFNAITTEAVGGEPASFPTFGIIENIVVEQAHYGYGVVQVQVAQNILFRNLSGTGGVTLRLESGYKGLADRYLTDKTIVIDHIYGRQISCKNGAHAVMLSPHTIQQGMVDIRDVNGISCEAAVAIGFGFLSPKKEQLAPGYEPGTFSEDSVIAHVSATYGNEAQVRPMRLKFIPCALRKQISVTKNPDEESFKAPSLAAVYNLAVDQYESFNNPVGTYKIVLHDIKHTGFSSEIRKDGIIVSSTENDFENCSAIEVPVFIKPKERNTTNPLQKQI</sequence>
<reference evidence="3" key="1">
    <citation type="submission" date="2018-01" db="EMBL/GenBank/DDBJ databases">
        <title>Complete genome of Tamlana sp. UJ94.</title>
        <authorList>
            <person name="Jung J."/>
            <person name="Chung D."/>
            <person name="Bae S.S."/>
            <person name="Baek K."/>
        </authorList>
    </citation>
    <scope>NUCLEOTIDE SEQUENCE [LARGE SCALE GENOMIC DNA]</scope>
    <source>
        <strain evidence="3">UJ94</strain>
    </source>
</reference>
<organism evidence="2 3">
    <name type="scientific">Pseudotamlana carrageenivorans</name>
    <dbReference type="NCBI Taxonomy" id="2069432"/>
    <lineage>
        <taxon>Bacteria</taxon>
        <taxon>Pseudomonadati</taxon>
        <taxon>Bacteroidota</taxon>
        <taxon>Flavobacteriia</taxon>
        <taxon>Flavobacteriales</taxon>
        <taxon>Flavobacteriaceae</taxon>
        <taxon>Pseudotamlana</taxon>
    </lineage>
</organism>
<dbReference type="Gene3D" id="2.160.20.10">
    <property type="entry name" value="Single-stranded right-handed beta-helix, Pectin lyase-like"/>
    <property type="match status" value="1"/>
</dbReference>
<dbReference type="OrthoDB" id="1407599at2"/>
<dbReference type="Proteomes" id="UP000236592">
    <property type="component" value="Chromosome"/>
</dbReference>
<feature type="signal peptide" evidence="1">
    <location>
        <begin position="1"/>
        <end position="20"/>
    </location>
</feature>
<dbReference type="InterPro" id="IPR012334">
    <property type="entry name" value="Pectin_lyas_fold"/>
</dbReference>
<dbReference type="RefSeq" id="WP_102995525.1">
    <property type="nucleotide sequence ID" value="NZ_CP025938.1"/>
</dbReference>
<dbReference type="AlphaFoldDB" id="A0A2I7SHX7"/>
<evidence type="ECO:0000256" key="1">
    <source>
        <dbReference type="SAM" id="SignalP"/>
    </source>
</evidence>
<dbReference type="EMBL" id="CP025938">
    <property type="protein sequence ID" value="AUS05498.1"/>
    <property type="molecule type" value="Genomic_DNA"/>
</dbReference>
<proteinExistence type="predicted"/>
<name>A0A2I7SHX7_9FLAO</name>
<accession>A0A2I7SHX7</accession>